<feature type="domain" description="HTH cro/C1-type" evidence="1">
    <location>
        <begin position="31"/>
        <end position="103"/>
    </location>
</feature>
<dbReference type="SUPFAM" id="SSF47413">
    <property type="entry name" value="lambda repressor-like DNA-binding domains"/>
    <property type="match status" value="1"/>
</dbReference>
<dbReference type="SMART" id="SM00530">
    <property type="entry name" value="HTH_XRE"/>
    <property type="match status" value="1"/>
</dbReference>
<protein>
    <submittedName>
        <fullName evidence="2">Helix-turn-helix protein</fullName>
    </submittedName>
</protein>
<dbReference type="PANTHER" id="PTHR35010">
    <property type="entry name" value="BLL4672 PROTEIN-RELATED"/>
    <property type="match status" value="1"/>
</dbReference>
<dbReference type="OrthoDB" id="4790304at2"/>
<keyword evidence="3" id="KW-1185">Reference proteome</keyword>
<evidence type="ECO:0000313" key="3">
    <source>
        <dbReference type="Proteomes" id="UP000321261"/>
    </source>
</evidence>
<accession>A0A561SHV3</accession>
<dbReference type="InterPro" id="IPR041413">
    <property type="entry name" value="MLTR_LBD"/>
</dbReference>
<dbReference type="InterPro" id="IPR001387">
    <property type="entry name" value="Cro/C1-type_HTH"/>
</dbReference>
<dbReference type="Pfam" id="PF17765">
    <property type="entry name" value="MLTR_LBD"/>
    <property type="match status" value="1"/>
</dbReference>
<dbReference type="CDD" id="cd00093">
    <property type="entry name" value="HTH_XRE"/>
    <property type="match status" value="1"/>
</dbReference>
<dbReference type="InterPro" id="IPR010982">
    <property type="entry name" value="Lambda_DNA-bd_dom_sf"/>
</dbReference>
<comment type="caution">
    <text evidence="2">The sequence shown here is derived from an EMBL/GenBank/DDBJ whole genome shotgun (WGS) entry which is preliminary data.</text>
</comment>
<evidence type="ECO:0000259" key="1">
    <source>
        <dbReference type="SMART" id="SM00530"/>
    </source>
</evidence>
<dbReference type="EMBL" id="VIWU01000001">
    <property type="protein sequence ID" value="TWF74447.1"/>
    <property type="molecule type" value="Genomic_DNA"/>
</dbReference>
<sequence length="290" mass="32573">MSTAVEPVAADLSESIATLPDAVRRRELAAFLRSRRERLTPHRVGLPITGRRRTPGLRREEVAQLAGVGVTWYTWLEQGRDIRPSEQVLGAVARTLQLDPYESAHLFTLAGLPARPSQRDCNAVPPGAAALLDRIDPWPAVVTNARTDVLAYNRGYDWLLGDVDGLPFEDRNTTLQCFVGTWPERMPDWPGHKARSVAQLRAAMADHMSDPSWKALIKRLRRESPDFDILWSQHNVTEPRNLTKRFVHPDAGLLQFHTTYLWLTPSPEIRLASYTPADAETADKLAALHL</sequence>
<dbReference type="Gene3D" id="1.10.260.40">
    <property type="entry name" value="lambda repressor-like DNA-binding domains"/>
    <property type="match status" value="1"/>
</dbReference>
<dbReference type="GO" id="GO:0003677">
    <property type="term" value="F:DNA binding"/>
    <property type="evidence" value="ECO:0007669"/>
    <property type="project" value="InterPro"/>
</dbReference>
<dbReference type="Gene3D" id="3.30.450.180">
    <property type="match status" value="1"/>
</dbReference>
<dbReference type="Proteomes" id="UP000321261">
    <property type="component" value="Unassembled WGS sequence"/>
</dbReference>
<name>A0A561SHV3_9PSEU</name>
<evidence type="ECO:0000313" key="2">
    <source>
        <dbReference type="EMBL" id="TWF74447.1"/>
    </source>
</evidence>
<reference evidence="2 3" key="1">
    <citation type="submission" date="2019-06" db="EMBL/GenBank/DDBJ databases">
        <title>Sequencing the genomes of 1000 actinobacteria strains.</title>
        <authorList>
            <person name="Klenk H.-P."/>
        </authorList>
    </citation>
    <scope>NUCLEOTIDE SEQUENCE [LARGE SCALE GENOMIC DNA]</scope>
    <source>
        <strain evidence="2 3">DSM 45671</strain>
    </source>
</reference>
<dbReference type="RefSeq" id="WP_147253816.1">
    <property type="nucleotide sequence ID" value="NZ_VIWU01000001.1"/>
</dbReference>
<dbReference type="PANTHER" id="PTHR35010:SF2">
    <property type="entry name" value="BLL4672 PROTEIN"/>
    <property type="match status" value="1"/>
</dbReference>
<proteinExistence type="predicted"/>
<dbReference type="AlphaFoldDB" id="A0A561SHV3"/>
<dbReference type="Pfam" id="PF13560">
    <property type="entry name" value="HTH_31"/>
    <property type="match status" value="1"/>
</dbReference>
<gene>
    <name evidence="2" type="ORF">FHX44_11327</name>
</gene>
<organism evidence="2 3">
    <name type="scientific">Pseudonocardia hierapolitana</name>
    <dbReference type="NCBI Taxonomy" id="1128676"/>
    <lineage>
        <taxon>Bacteria</taxon>
        <taxon>Bacillati</taxon>
        <taxon>Actinomycetota</taxon>
        <taxon>Actinomycetes</taxon>
        <taxon>Pseudonocardiales</taxon>
        <taxon>Pseudonocardiaceae</taxon>
        <taxon>Pseudonocardia</taxon>
    </lineage>
</organism>